<dbReference type="InterPro" id="IPR050570">
    <property type="entry name" value="Cell_wall_metabolism_enzyme"/>
</dbReference>
<dbReference type="CDD" id="cd00118">
    <property type="entry name" value="LysM"/>
    <property type="match status" value="1"/>
</dbReference>
<keyword evidence="1" id="KW-0732">Signal</keyword>
<sequence length="493" mass="55879">MRPSQLFLSDSTMTGMLIFAGKKLMAVLIILLCFMIFYTWEVSANEEGIDNPYSIETVYHVFFGDERVGVVDDPNLIKEFEKDFIENYSKKYEGYILRLNKDLYLVPEIVFNDQSNNEDTLESLEKSSIISAESFELQVGEDFIGQINGKEDMEQLLKWITLEYISEEEFNQYRSLSETEEDLEELFVGDERILDISFSEEITWKESLADPDDILSIKEAFEIITNGVLEEEVYTVKEGDVLSSIASEHDLSMEEIKEINPEISENTLLQVGDQLKVTVLEPLTSVLVEKELKKEETIEYDTETIEDSDMWQGTSNVKQDGKEGIKEVHYTVTYENGRSVESKVVSENIKKEPINKIVVRGTKTSPSRGTGQLSWPAVGGYISSYMGNRWGRFHRGIDIARPSNFNILAADNGTIKSAGWENGYGNTIRINHNNGMETLYAHLERIDVSVGQTVGKGQVIGKMGTTGNSTGIHLHFEVTKDGELKNPMDYLNR</sequence>
<dbReference type="SMART" id="SM00257">
    <property type="entry name" value="LysM"/>
    <property type="match status" value="1"/>
</dbReference>
<dbReference type="InterPro" id="IPR018392">
    <property type="entry name" value="LysM"/>
</dbReference>
<dbReference type="Pfam" id="PF01551">
    <property type="entry name" value="Peptidase_M23"/>
    <property type="match status" value="1"/>
</dbReference>
<dbReference type="Proteomes" id="UP000784880">
    <property type="component" value="Unassembled WGS sequence"/>
</dbReference>
<feature type="domain" description="LysM" evidence="3">
    <location>
        <begin position="232"/>
        <end position="277"/>
    </location>
</feature>
<dbReference type="Pfam" id="PF01476">
    <property type="entry name" value="LysM"/>
    <property type="match status" value="1"/>
</dbReference>
<dbReference type="CDD" id="cd12797">
    <property type="entry name" value="M23_peptidase"/>
    <property type="match status" value="1"/>
</dbReference>
<evidence type="ECO:0000313" key="5">
    <source>
        <dbReference type="Proteomes" id="UP000784880"/>
    </source>
</evidence>
<reference evidence="4 5" key="1">
    <citation type="submission" date="2021-06" db="EMBL/GenBank/DDBJ databases">
        <title>Bacillus sp. RD4P76, an endophyte from a halophyte.</title>
        <authorList>
            <person name="Sun J.-Q."/>
        </authorList>
    </citation>
    <scope>NUCLEOTIDE SEQUENCE [LARGE SCALE GENOMIC DNA]</scope>
    <source>
        <strain evidence="4 5">CGMCC 1.15917</strain>
    </source>
</reference>
<organism evidence="4 5">
    <name type="scientific">Evansella tamaricis</name>
    <dbReference type="NCBI Taxonomy" id="2069301"/>
    <lineage>
        <taxon>Bacteria</taxon>
        <taxon>Bacillati</taxon>
        <taxon>Bacillota</taxon>
        <taxon>Bacilli</taxon>
        <taxon>Bacillales</taxon>
        <taxon>Bacillaceae</taxon>
        <taxon>Evansella</taxon>
    </lineage>
</organism>
<comment type="caution">
    <text evidence="4">The sequence shown here is derived from an EMBL/GenBank/DDBJ whole genome shotgun (WGS) entry which is preliminary data.</text>
</comment>
<evidence type="ECO:0000259" key="2">
    <source>
        <dbReference type="PROSITE" id="PS51109"/>
    </source>
</evidence>
<evidence type="ECO:0000256" key="1">
    <source>
        <dbReference type="ARBA" id="ARBA00022729"/>
    </source>
</evidence>
<evidence type="ECO:0000259" key="3">
    <source>
        <dbReference type="PROSITE" id="PS51782"/>
    </source>
</evidence>
<dbReference type="EMBL" id="JAHQCS010000054">
    <property type="protein sequence ID" value="MBU9710906.1"/>
    <property type="molecule type" value="Genomic_DNA"/>
</dbReference>
<proteinExistence type="predicted"/>
<dbReference type="PROSITE" id="PS51109">
    <property type="entry name" value="G5"/>
    <property type="match status" value="1"/>
</dbReference>
<gene>
    <name evidence="4" type="ORF">KS419_04015</name>
</gene>
<name>A0ABS6JBH9_9BACI</name>
<dbReference type="InterPro" id="IPR011098">
    <property type="entry name" value="G5_dom"/>
</dbReference>
<dbReference type="PANTHER" id="PTHR21666">
    <property type="entry name" value="PEPTIDASE-RELATED"/>
    <property type="match status" value="1"/>
</dbReference>
<evidence type="ECO:0000313" key="4">
    <source>
        <dbReference type="EMBL" id="MBU9710906.1"/>
    </source>
</evidence>
<dbReference type="PANTHER" id="PTHR21666:SF270">
    <property type="entry name" value="MUREIN HYDROLASE ACTIVATOR ENVC"/>
    <property type="match status" value="1"/>
</dbReference>
<dbReference type="Pfam" id="PF07501">
    <property type="entry name" value="G5"/>
    <property type="match status" value="1"/>
</dbReference>
<dbReference type="RefSeq" id="WP_217064797.1">
    <property type="nucleotide sequence ID" value="NZ_JAHQCS010000054.1"/>
</dbReference>
<dbReference type="SMART" id="SM01208">
    <property type="entry name" value="G5"/>
    <property type="match status" value="1"/>
</dbReference>
<dbReference type="PROSITE" id="PS51782">
    <property type="entry name" value="LYSM"/>
    <property type="match status" value="1"/>
</dbReference>
<dbReference type="InterPro" id="IPR016047">
    <property type="entry name" value="M23ase_b-sheet_dom"/>
</dbReference>
<keyword evidence="5" id="KW-1185">Reference proteome</keyword>
<accession>A0ABS6JBH9</accession>
<feature type="domain" description="G5" evidence="2">
    <location>
        <begin position="284"/>
        <end position="364"/>
    </location>
</feature>
<protein>
    <submittedName>
        <fullName evidence="4">M23 family metallopeptidase</fullName>
    </submittedName>
</protein>